<reference evidence="2 3" key="2">
    <citation type="submission" date="2020-03" db="EMBL/GenBank/DDBJ databases">
        <authorList>
            <person name="Ichikawa N."/>
            <person name="Kimura A."/>
            <person name="Kitahashi Y."/>
            <person name="Uohara A."/>
        </authorList>
    </citation>
    <scope>NUCLEOTIDE SEQUENCE [LARGE SCALE GENOMIC DNA]</scope>
    <source>
        <strain evidence="2 3">NBRC 105367</strain>
    </source>
</reference>
<keyword evidence="1" id="KW-1133">Transmembrane helix</keyword>
<accession>A0A6F8YFC1</accession>
<evidence type="ECO:0000313" key="2">
    <source>
        <dbReference type="EMBL" id="BCB84796.1"/>
    </source>
</evidence>
<reference evidence="2 3" key="1">
    <citation type="submission" date="2020-03" db="EMBL/GenBank/DDBJ databases">
        <title>Whole genome shotgun sequence of Phytohabitans suffuscus NBRC 105367.</title>
        <authorList>
            <person name="Komaki H."/>
            <person name="Tamura T."/>
        </authorList>
    </citation>
    <scope>NUCLEOTIDE SEQUENCE [LARGE SCALE GENOMIC DNA]</scope>
    <source>
        <strain evidence="2 3">NBRC 105367</strain>
    </source>
</reference>
<dbReference type="AlphaFoldDB" id="A0A6F8YFC1"/>
<name>A0A6F8YFC1_9ACTN</name>
<evidence type="ECO:0000256" key="1">
    <source>
        <dbReference type="SAM" id="Phobius"/>
    </source>
</evidence>
<dbReference type="EMBL" id="AP022871">
    <property type="protein sequence ID" value="BCB84796.1"/>
    <property type="molecule type" value="Genomic_DNA"/>
</dbReference>
<feature type="transmembrane region" description="Helical" evidence="1">
    <location>
        <begin position="6"/>
        <end position="28"/>
    </location>
</feature>
<sequence length="144" mass="15834">MPGRTAALTVALYVLAPTVLIALVIAWLPAWSSDRFTDGTAVLRYGYLPEDRGSALAPYLPLRPATVRLHDAAVDDYGICTQPGRWAATLVAEDAVAYWALLRPLGAQDEPAQVLRLPKSTYLLRVVPLRERPRNGEPWTRPAC</sequence>
<gene>
    <name evidence="2" type="ORF">Psuf_021090</name>
</gene>
<keyword evidence="1" id="KW-0812">Transmembrane</keyword>
<protein>
    <submittedName>
        <fullName evidence="2">Uncharacterized protein</fullName>
    </submittedName>
</protein>
<organism evidence="2 3">
    <name type="scientific">Phytohabitans suffuscus</name>
    <dbReference type="NCBI Taxonomy" id="624315"/>
    <lineage>
        <taxon>Bacteria</taxon>
        <taxon>Bacillati</taxon>
        <taxon>Actinomycetota</taxon>
        <taxon>Actinomycetes</taxon>
        <taxon>Micromonosporales</taxon>
        <taxon>Micromonosporaceae</taxon>
    </lineage>
</organism>
<dbReference type="KEGG" id="psuu:Psuf_021090"/>
<proteinExistence type="predicted"/>
<dbReference type="Proteomes" id="UP000503011">
    <property type="component" value="Chromosome"/>
</dbReference>
<evidence type="ECO:0000313" key="3">
    <source>
        <dbReference type="Proteomes" id="UP000503011"/>
    </source>
</evidence>
<keyword evidence="3" id="KW-1185">Reference proteome</keyword>
<keyword evidence="1" id="KW-0472">Membrane</keyword>